<keyword evidence="6" id="KW-1185">Reference proteome</keyword>
<dbReference type="Pfam" id="PF01556">
    <property type="entry name" value="DnaJ_C"/>
    <property type="match status" value="1"/>
</dbReference>
<dbReference type="Gene3D" id="2.60.260.20">
    <property type="entry name" value="Urease metallochaperone UreE, N-terminal domain"/>
    <property type="match status" value="2"/>
</dbReference>
<dbReference type="PROSITE" id="PS00636">
    <property type="entry name" value="DNAJ_1"/>
    <property type="match status" value="1"/>
</dbReference>
<dbReference type="FunFam" id="1.10.287.110:FF:000034">
    <property type="entry name" value="Chaperone protein DnaJ"/>
    <property type="match status" value="1"/>
</dbReference>
<dbReference type="Pfam" id="PF00226">
    <property type="entry name" value="DnaJ"/>
    <property type="match status" value="1"/>
</dbReference>
<dbReference type="CDD" id="cd10747">
    <property type="entry name" value="DnaJ_C"/>
    <property type="match status" value="1"/>
</dbReference>
<protein>
    <submittedName>
        <fullName evidence="5">Curved DNA-binding protein</fullName>
    </submittedName>
</protein>
<dbReference type="SUPFAM" id="SSF49493">
    <property type="entry name" value="HSP40/DnaJ peptide-binding domain"/>
    <property type="match status" value="2"/>
</dbReference>
<reference evidence="6" key="1">
    <citation type="submission" date="2016-10" db="EMBL/GenBank/DDBJ databases">
        <authorList>
            <person name="Varghese N."/>
            <person name="Submissions S."/>
        </authorList>
    </citation>
    <scope>NUCLEOTIDE SEQUENCE [LARGE SCALE GENOMIC DNA]</scope>
    <source>
        <strain evidence="6">DSM 14807</strain>
    </source>
</reference>
<dbReference type="SMART" id="SM00271">
    <property type="entry name" value="DnaJ"/>
    <property type="match status" value="1"/>
</dbReference>
<keyword evidence="3" id="KW-0143">Chaperone</keyword>
<dbReference type="RefSeq" id="WP_092456796.1">
    <property type="nucleotide sequence ID" value="NZ_FPCJ01000001.1"/>
</dbReference>
<dbReference type="SUPFAM" id="SSF46565">
    <property type="entry name" value="Chaperone J-domain"/>
    <property type="match status" value="1"/>
</dbReference>
<dbReference type="AlphaFoldDB" id="A0A1I7N157"/>
<dbReference type="EMBL" id="FPCJ01000001">
    <property type="protein sequence ID" value="SFV28407.1"/>
    <property type="molecule type" value="Genomic_DNA"/>
</dbReference>
<keyword evidence="2" id="KW-0862">Zinc</keyword>
<keyword evidence="2" id="KW-0479">Metal-binding</keyword>
<dbReference type="Proteomes" id="UP000199537">
    <property type="component" value="Unassembled WGS sequence"/>
</dbReference>
<dbReference type="FunFam" id="2.60.260.20:FF:000013">
    <property type="entry name" value="DnaJ subfamily B member 11"/>
    <property type="match status" value="1"/>
</dbReference>
<proteinExistence type="predicted"/>
<keyword evidence="5" id="KW-0238">DNA-binding</keyword>
<dbReference type="PANTHER" id="PTHR43096">
    <property type="entry name" value="DNAJ HOMOLOG 1, MITOCHONDRIAL-RELATED"/>
    <property type="match status" value="1"/>
</dbReference>
<dbReference type="CDD" id="cd06257">
    <property type="entry name" value="DnaJ"/>
    <property type="match status" value="1"/>
</dbReference>
<evidence type="ECO:0000256" key="2">
    <source>
        <dbReference type="ARBA" id="ARBA00022771"/>
    </source>
</evidence>
<gene>
    <name evidence="5" type="ORF">SAMN05660895_0325</name>
</gene>
<dbReference type="PANTHER" id="PTHR43096:SF52">
    <property type="entry name" value="DNAJ HOMOLOG 1, MITOCHONDRIAL-RELATED"/>
    <property type="match status" value="1"/>
</dbReference>
<dbReference type="GO" id="GO:0051082">
    <property type="term" value="F:unfolded protein binding"/>
    <property type="evidence" value="ECO:0007669"/>
    <property type="project" value="InterPro"/>
</dbReference>
<dbReference type="InterPro" id="IPR001623">
    <property type="entry name" value="DnaJ_domain"/>
</dbReference>
<evidence type="ECO:0000256" key="3">
    <source>
        <dbReference type="ARBA" id="ARBA00023186"/>
    </source>
</evidence>
<evidence type="ECO:0000313" key="5">
    <source>
        <dbReference type="EMBL" id="SFV28407.1"/>
    </source>
</evidence>
<sequence length="311" mass="34809">MAKKDYYSILGVSRSATEDEIKKAYRKLAIKYHPDKNPGNKEAEEKFKEINEAYEVLSDPEKRKKYDQFGDQWQYADQFAGQQGKTYSWGSPGSGQTFYYEGDIEDLFGDAGLGGIFEHLFGHRRGAGSRTRTRAGSARGADLQASMTLSFDEAYHGTERLIEVNGQKMRIKLKPGVYDGMQIRITGKGQPGVGGGPAGDLYITLHVLPHHQFIRDGNDLKQTITIPFWDALLGAKKEVATPSGKILLTIPPGTTHGSILRIRGKGMPVYNQPGQFGDMLVEVHLWMPTRLTEEQRRAVEQMKQTFEHAKV</sequence>
<dbReference type="GO" id="GO:0005737">
    <property type="term" value="C:cytoplasm"/>
    <property type="evidence" value="ECO:0007669"/>
    <property type="project" value="TreeGrafter"/>
</dbReference>
<keyword evidence="1" id="KW-0677">Repeat</keyword>
<evidence type="ECO:0000259" key="4">
    <source>
        <dbReference type="PROSITE" id="PS50076"/>
    </source>
</evidence>
<evidence type="ECO:0000256" key="1">
    <source>
        <dbReference type="ARBA" id="ARBA00022737"/>
    </source>
</evidence>
<feature type="domain" description="J" evidence="4">
    <location>
        <begin position="5"/>
        <end position="70"/>
    </location>
</feature>
<organism evidence="5 6">
    <name type="scientific">Thermoflavifilum thermophilum</name>
    <dbReference type="NCBI Taxonomy" id="1393122"/>
    <lineage>
        <taxon>Bacteria</taxon>
        <taxon>Pseudomonadati</taxon>
        <taxon>Bacteroidota</taxon>
        <taxon>Chitinophagia</taxon>
        <taxon>Chitinophagales</taxon>
        <taxon>Chitinophagaceae</taxon>
        <taxon>Thermoflavifilum</taxon>
    </lineage>
</organism>
<dbReference type="InterPro" id="IPR036869">
    <property type="entry name" value="J_dom_sf"/>
</dbReference>
<dbReference type="GO" id="GO:0042026">
    <property type="term" value="P:protein refolding"/>
    <property type="evidence" value="ECO:0007669"/>
    <property type="project" value="TreeGrafter"/>
</dbReference>
<dbReference type="PRINTS" id="PR00625">
    <property type="entry name" value="JDOMAIN"/>
</dbReference>
<dbReference type="GO" id="GO:0003677">
    <property type="term" value="F:DNA binding"/>
    <property type="evidence" value="ECO:0007669"/>
    <property type="project" value="UniProtKB-KW"/>
</dbReference>
<keyword evidence="2" id="KW-0863">Zinc-finger</keyword>
<dbReference type="InterPro" id="IPR002939">
    <property type="entry name" value="DnaJ_C"/>
</dbReference>
<dbReference type="InterPro" id="IPR018253">
    <property type="entry name" value="DnaJ_domain_CS"/>
</dbReference>
<dbReference type="InterPro" id="IPR008971">
    <property type="entry name" value="HSP40/DnaJ_pept-bd"/>
</dbReference>
<dbReference type="OrthoDB" id="9779889at2"/>
<dbReference type="PROSITE" id="PS50076">
    <property type="entry name" value="DNAJ_2"/>
    <property type="match status" value="1"/>
</dbReference>
<dbReference type="Gene3D" id="1.10.287.110">
    <property type="entry name" value="DnaJ domain"/>
    <property type="match status" value="1"/>
</dbReference>
<evidence type="ECO:0000313" key="6">
    <source>
        <dbReference type="Proteomes" id="UP000199537"/>
    </source>
</evidence>
<name>A0A1I7N157_9BACT</name>
<dbReference type="GO" id="GO:0008270">
    <property type="term" value="F:zinc ion binding"/>
    <property type="evidence" value="ECO:0007669"/>
    <property type="project" value="UniProtKB-KW"/>
</dbReference>
<accession>A0A1I7N157</accession>
<dbReference type="STRING" id="1393122.SAMN05660895_0325"/>